<dbReference type="AlphaFoldDB" id="A0A1B6FCA4"/>
<dbReference type="EMBL" id="GECZ01021930">
    <property type="protein sequence ID" value="JAS47839.1"/>
    <property type="molecule type" value="Transcribed_RNA"/>
</dbReference>
<sequence length="112" mass="12763">MLDKLEEEKKDEACFEAKKLAVGNYVLVSFETKSKSLHFVGQVNQLNECGDPQVIFLRCKSKAKHGTTFYWPEKRDEYEVPSADVITVLPEPTLGRRGDLTFGVVFDSYNIQ</sequence>
<evidence type="ECO:0000313" key="1">
    <source>
        <dbReference type="EMBL" id="JAS47839.1"/>
    </source>
</evidence>
<accession>A0A1B6FCA4</accession>
<proteinExistence type="predicted"/>
<name>A0A1B6FCA4_9HEMI</name>
<reference evidence="1" key="1">
    <citation type="submission" date="2015-11" db="EMBL/GenBank/DDBJ databases">
        <title>De novo transcriptome assembly of four potential Pierce s Disease insect vectors from Arizona vineyards.</title>
        <authorList>
            <person name="Tassone E.E."/>
        </authorList>
    </citation>
    <scope>NUCLEOTIDE SEQUENCE</scope>
</reference>
<gene>
    <name evidence="1" type="ORF">g.44155</name>
</gene>
<organism evidence="1">
    <name type="scientific">Cuerna arida</name>
    <dbReference type="NCBI Taxonomy" id="1464854"/>
    <lineage>
        <taxon>Eukaryota</taxon>
        <taxon>Metazoa</taxon>
        <taxon>Ecdysozoa</taxon>
        <taxon>Arthropoda</taxon>
        <taxon>Hexapoda</taxon>
        <taxon>Insecta</taxon>
        <taxon>Pterygota</taxon>
        <taxon>Neoptera</taxon>
        <taxon>Paraneoptera</taxon>
        <taxon>Hemiptera</taxon>
        <taxon>Auchenorrhyncha</taxon>
        <taxon>Membracoidea</taxon>
        <taxon>Cicadellidae</taxon>
        <taxon>Cicadellinae</taxon>
        <taxon>Proconiini</taxon>
        <taxon>Cuerna</taxon>
    </lineage>
</organism>
<protein>
    <submittedName>
        <fullName evidence="1">Uncharacterized protein</fullName>
    </submittedName>
</protein>